<evidence type="ECO:0000313" key="2">
    <source>
        <dbReference type="EMBL" id="KAE9392888.1"/>
    </source>
</evidence>
<dbReference type="Pfam" id="PF15370">
    <property type="entry name" value="NOPCHAP1"/>
    <property type="match status" value="1"/>
</dbReference>
<dbReference type="EMBL" id="ML769585">
    <property type="protein sequence ID" value="KAE9392888.1"/>
    <property type="molecule type" value="Genomic_DNA"/>
</dbReference>
<protein>
    <submittedName>
        <fullName evidence="2">Uncharacterized protein</fullName>
    </submittedName>
</protein>
<feature type="compositionally biased region" description="Polar residues" evidence="1">
    <location>
        <begin position="220"/>
        <end position="229"/>
    </location>
</feature>
<evidence type="ECO:0000256" key="1">
    <source>
        <dbReference type="SAM" id="MobiDB-lite"/>
    </source>
</evidence>
<name>A0A6A4H5C2_9AGAR</name>
<reference evidence="2" key="1">
    <citation type="journal article" date="2019" name="Environ. Microbiol.">
        <title>Fungal ecological strategies reflected in gene transcription - a case study of two litter decomposers.</title>
        <authorList>
            <person name="Barbi F."/>
            <person name="Kohler A."/>
            <person name="Barry K."/>
            <person name="Baskaran P."/>
            <person name="Daum C."/>
            <person name="Fauchery L."/>
            <person name="Ihrmark K."/>
            <person name="Kuo A."/>
            <person name="LaButti K."/>
            <person name="Lipzen A."/>
            <person name="Morin E."/>
            <person name="Grigoriev I.V."/>
            <person name="Henrissat B."/>
            <person name="Lindahl B."/>
            <person name="Martin F."/>
        </authorList>
    </citation>
    <scope>NUCLEOTIDE SEQUENCE</scope>
    <source>
        <strain evidence="2">JB14</strain>
    </source>
</reference>
<dbReference type="InterPro" id="IPR027921">
    <property type="entry name" value="NOPCHAP1"/>
</dbReference>
<accession>A0A6A4H5C2</accession>
<dbReference type="GO" id="GO:0062064">
    <property type="term" value="F:box C/D methylation guide snoRNP complex binding"/>
    <property type="evidence" value="ECO:0007669"/>
    <property type="project" value="TreeGrafter"/>
</dbReference>
<feature type="compositionally biased region" description="Basic residues" evidence="1">
    <location>
        <begin position="191"/>
        <end position="201"/>
    </location>
</feature>
<gene>
    <name evidence="2" type="ORF">BT96DRAFT_887643</name>
</gene>
<dbReference type="AlphaFoldDB" id="A0A6A4H5C2"/>
<proteinExistence type="predicted"/>
<dbReference type="PANTHER" id="PTHR28674:SF1">
    <property type="entry name" value="NOP PROTEIN CHAPERONE 1"/>
    <property type="match status" value="1"/>
</dbReference>
<feature type="compositionally biased region" description="Polar residues" evidence="1">
    <location>
        <begin position="112"/>
        <end position="125"/>
    </location>
</feature>
<feature type="region of interest" description="Disordered" evidence="1">
    <location>
        <begin position="108"/>
        <end position="229"/>
    </location>
</feature>
<dbReference type="PANTHER" id="PTHR28674">
    <property type="entry name" value="SIMILAR TO DNA SEGMENT, CHR 10, WAYNE STATE UNIVERSITY 102,-EXPRESSED"/>
    <property type="match status" value="1"/>
</dbReference>
<feature type="compositionally biased region" description="Low complexity" evidence="1">
    <location>
        <begin position="157"/>
        <end position="186"/>
    </location>
</feature>
<organism evidence="2 3">
    <name type="scientific">Gymnopus androsaceus JB14</name>
    <dbReference type="NCBI Taxonomy" id="1447944"/>
    <lineage>
        <taxon>Eukaryota</taxon>
        <taxon>Fungi</taxon>
        <taxon>Dikarya</taxon>
        <taxon>Basidiomycota</taxon>
        <taxon>Agaricomycotina</taxon>
        <taxon>Agaricomycetes</taxon>
        <taxon>Agaricomycetidae</taxon>
        <taxon>Agaricales</taxon>
        <taxon>Marasmiineae</taxon>
        <taxon>Omphalotaceae</taxon>
        <taxon>Gymnopus</taxon>
    </lineage>
</organism>
<feature type="compositionally biased region" description="Low complexity" evidence="1">
    <location>
        <begin position="126"/>
        <end position="143"/>
    </location>
</feature>
<sequence length="229" mass="24794">MEDDDARVRRFQSIFEKLNSGSTPSSVPSRNGLGMPNFQFEFGERKTWAVEPPSELLSRVQAFLPQMEASNAILTKRAEADPQSVDMEQVEDGAERYIEMNLGLGVFDMKPNGQSGNQDTEMTDCSSSASSSSSLTSSSSSDPSDSDSDSDLDSEEILSSSIPSSLLSRSPKSASSSFDSIWSSDSDGIKKRVHRMIRPLPKRSGSSASGPRPSIVVLNETPNHGSQME</sequence>
<feature type="compositionally biased region" description="Low complexity" evidence="1">
    <location>
        <begin position="203"/>
        <end position="214"/>
    </location>
</feature>
<dbReference type="GO" id="GO:0000492">
    <property type="term" value="P:box C/D snoRNP assembly"/>
    <property type="evidence" value="ECO:0007669"/>
    <property type="project" value="InterPro"/>
</dbReference>
<feature type="compositionally biased region" description="Acidic residues" evidence="1">
    <location>
        <begin position="144"/>
        <end position="156"/>
    </location>
</feature>
<dbReference type="Proteomes" id="UP000799118">
    <property type="component" value="Unassembled WGS sequence"/>
</dbReference>
<keyword evidence="3" id="KW-1185">Reference proteome</keyword>
<dbReference type="OrthoDB" id="1112980at2759"/>
<evidence type="ECO:0000313" key="3">
    <source>
        <dbReference type="Proteomes" id="UP000799118"/>
    </source>
</evidence>